<dbReference type="eggNOG" id="ENOG502RQ1Q">
    <property type="taxonomic scope" value="Eukaryota"/>
</dbReference>
<reference evidence="3" key="1">
    <citation type="journal article" date="2015" name="Genome Announc.">
        <title>Genome sequence of the AIDS-associated pathogen Penicillium marneffei (ATCC18224) and its near taxonomic relative Talaromyces stipitatus (ATCC10500).</title>
        <authorList>
            <person name="Nierman W.C."/>
            <person name="Fedorova-Abrams N.D."/>
            <person name="Andrianopoulos A."/>
        </authorList>
    </citation>
    <scope>NUCLEOTIDE SEQUENCE [LARGE SCALE GENOMIC DNA]</scope>
    <source>
        <strain evidence="3">ATCC 10500 / CBS 375.48 / QM 6759 / NRRL 1006</strain>
    </source>
</reference>
<dbReference type="AlphaFoldDB" id="B8MAW6"/>
<dbReference type="InParanoid" id="B8MAW6"/>
<keyword evidence="3" id="KW-1185">Reference proteome</keyword>
<evidence type="ECO:0000313" key="2">
    <source>
        <dbReference type="EMBL" id="EED18667.1"/>
    </source>
</evidence>
<dbReference type="EMBL" id="EQ962655">
    <property type="protein sequence ID" value="EED18667.1"/>
    <property type="molecule type" value="Genomic_DNA"/>
</dbReference>
<proteinExistence type="predicted"/>
<dbReference type="ESTHER" id="talsn-b8maw6">
    <property type="family name" value="6_AlphaBeta_hydrolase"/>
</dbReference>
<dbReference type="SUPFAM" id="SSF53474">
    <property type="entry name" value="alpha/beta-Hydrolases"/>
    <property type="match status" value="1"/>
</dbReference>
<sequence length="352" mass="39215">MIASAPKLYAGEQLEQAAGFPTLYNYFPADPEKQLIVFIPGSGHNARVAYGAHRGYQQKDFLAYWLNSHGHGLLAISYPIESDPELIPATAPHFRIRDWGKQAAEVTHKIIEQHGLFKEVVLVAWSMGGRIVVPYCAHAHSLGIDVALFASLAATPGVHGSRPPPAEMSSTTAGSFALQVEEQNQKFNNGRAIFSEGVYPREYCGYTPVSLTGWGYRYDNESRKLVVDRWISTEDAAVDQFEHWPMLVALTGTSSLDARHVITDQATWSYMLTRKLMHMIEAHDVKKIAENGNWGKLIEMVHSLPSQISYSIPGNHFFFVGEPGARTTAAFIVEHLEKAKKFKQEFQALLNT</sequence>
<dbReference type="RefSeq" id="XP_002482659.1">
    <property type="nucleotide sequence ID" value="XM_002482614.1"/>
</dbReference>
<dbReference type="Gene3D" id="3.40.50.1820">
    <property type="entry name" value="alpha/beta hydrolase"/>
    <property type="match status" value="1"/>
</dbReference>
<feature type="domain" description="AB hydrolase-1" evidence="1">
    <location>
        <begin position="36"/>
        <end position="285"/>
    </location>
</feature>
<organism evidence="2 3">
    <name type="scientific">Talaromyces stipitatus (strain ATCC 10500 / CBS 375.48 / QM 6759 / NRRL 1006)</name>
    <name type="common">Penicillium stipitatum</name>
    <dbReference type="NCBI Taxonomy" id="441959"/>
    <lineage>
        <taxon>Eukaryota</taxon>
        <taxon>Fungi</taxon>
        <taxon>Dikarya</taxon>
        <taxon>Ascomycota</taxon>
        <taxon>Pezizomycotina</taxon>
        <taxon>Eurotiomycetes</taxon>
        <taxon>Eurotiomycetidae</taxon>
        <taxon>Eurotiales</taxon>
        <taxon>Trichocomaceae</taxon>
        <taxon>Talaromyces</taxon>
        <taxon>Talaromyces sect. Talaromyces</taxon>
    </lineage>
</organism>
<evidence type="ECO:0000313" key="3">
    <source>
        <dbReference type="Proteomes" id="UP000001745"/>
    </source>
</evidence>
<dbReference type="InterPro" id="IPR029058">
    <property type="entry name" value="AB_hydrolase_fold"/>
</dbReference>
<dbReference type="VEuPathDB" id="FungiDB:TSTA_123950"/>
<dbReference type="Proteomes" id="UP000001745">
    <property type="component" value="Unassembled WGS sequence"/>
</dbReference>
<name>B8MAW6_TALSN</name>
<accession>B8MAW6</accession>
<dbReference type="InterPro" id="IPR000073">
    <property type="entry name" value="AB_hydrolase_1"/>
</dbReference>
<dbReference type="GeneID" id="8098347"/>
<gene>
    <name evidence="2" type="ORF">TSTA_123950</name>
</gene>
<dbReference type="OrthoDB" id="2891848at2759"/>
<dbReference type="PhylomeDB" id="B8MAW6"/>
<dbReference type="OMA" id="FRIRDWG"/>
<dbReference type="Pfam" id="PF12697">
    <property type="entry name" value="Abhydrolase_6"/>
    <property type="match status" value="1"/>
</dbReference>
<dbReference type="HOGENOM" id="CLU_706227_0_0_1"/>
<protein>
    <submittedName>
        <fullName evidence="2">Thioesterase domain protein</fullName>
    </submittedName>
</protein>
<evidence type="ECO:0000259" key="1">
    <source>
        <dbReference type="Pfam" id="PF12697"/>
    </source>
</evidence>